<evidence type="ECO:0000256" key="5">
    <source>
        <dbReference type="ARBA" id="ARBA00023054"/>
    </source>
</evidence>
<dbReference type="KEGG" id="tva:4771856"/>
<dbReference type="SUPFAM" id="SSF52540">
    <property type="entry name" value="P-loop containing nucleoside triphosphate hydrolases"/>
    <property type="match status" value="1"/>
</dbReference>
<dbReference type="InterPro" id="IPR027640">
    <property type="entry name" value="Kinesin-like_fam"/>
</dbReference>
<reference evidence="10" key="2">
    <citation type="journal article" date="2007" name="Science">
        <title>Draft genome sequence of the sexually transmitted pathogen Trichomonas vaginalis.</title>
        <authorList>
            <person name="Carlton J.M."/>
            <person name="Hirt R.P."/>
            <person name="Silva J.C."/>
            <person name="Delcher A.L."/>
            <person name="Schatz M."/>
            <person name="Zhao Q."/>
            <person name="Wortman J.R."/>
            <person name="Bidwell S.L."/>
            <person name="Alsmark U.C.M."/>
            <person name="Besteiro S."/>
            <person name="Sicheritz-Ponten T."/>
            <person name="Noel C.J."/>
            <person name="Dacks J.B."/>
            <person name="Foster P.G."/>
            <person name="Simillion C."/>
            <person name="Van de Peer Y."/>
            <person name="Miranda-Saavedra D."/>
            <person name="Barton G.J."/>
            <person name="Westrop G.D."/>
            <person name="Mueller S."/>
            <person name="Dessi D."/>
            <person name="Fiori P.L."/>
            <person name="Ren Q."/>
            <person name="Paulsen I."/>
            <person name="Zhang H."/>
            <person name="Bastida-Corcuera F.D."/>
            <person name="Simoes-Barbosa A."/>
            <person name="Brown M.T."/>
            <person name="Hayes R.D."/>
            <person name="Mukherjee M."/>
            <person name="Okumura C.Y."/>
            <person name="Schneider R."/>
            <person name="Smith A.J."/>
            <person name="Vanacova S."/>
            <person name="Villalvazo M."/>
            <person name="Haas B.J."/>
            <person name="Pertea M."/>
            <person name="Feldblyum T.V."/>
            <person name="Utterback T.R."/>
            <person name="Shu C.L."/>
            <person name="Osoegawa K."/>
            <person name="de Jong P.J."/>
            <person name="Hrdy I."/>
            <person name="Horvathova L."/>
            <person name="Zubacova Z."/>
            <person name="Dolezal P."/>
            <person name="Malik S.B."/>
            <person name="Logsdon J.M. Jr."/>
            <person name="Henze K."/>
            <person name="Gupta A."/>
            <person name="Wang C.C."/>
            <person name="Dunne R.L."/>
            <person name="Upcroft J.A."/>
            <person name="Upcroft P."/>
            <person name="White O."/>
            <person name="Salzberg S.L."/>
            <person name="Tang P."/>
            <person name="Chiu C.-H."/>
            <person name="Lee Y.-S."/>
            <person name="Embley T.M."/>
            <person name="Coombs G.H."/>
            <person name="Mottram J.C."/>
            <person name="Tachezy J."/>
            <person name="Fraser-Liggett C.M."/>
            <person name="Johnson P.J."/>
        </authorList>
    </citation>
    <scope>NUCLEOTIDE SEQUENCE [LARGE SCALE GENOMIC DNA]</scope>
    <source>
        <strain evidence="10">G3</strain>
    </source>
</reference>
<dbReference type="SMR" id="A2E0J1"/>
<evidence type="ECO:0000256" key="8">
    <source>
        <dbReference type="SAM" id="MobiDB-lite"/>
    </source>
</evidence>
<protein>
    <submittedName>
        <fullName evidence="10">Kinesin motor domain containing protein</fullName>
    </submittedName>
</protein>
<sequence length="487" mass="54480">MSDSKRSLFSSSSSSFLLKSPHRSPMRGRENASSSFLNVTPTKKIKKNDGNKEHGNALQIFLRVRPLKSTETDSCVEVDGNQITLRPPTARNQTKLFDFQKVFDENCTQEEVFNESFLKLIPALGEGRDMLLFAYGVTSAGKTFTIEGTNSNPGILNRALTTILSQMNGPLSMYTKLTVSCFEIFNEKIFDLLAQNSNSNKSKKLSPRGECKNQLTLGRYSDGRTSVEGASEWAISNESQISDLLLKANSERHKAETTFNHNSSRSHVVFRIILHREHHLPVFVSIVDLAGCERTKTLGDDRMKESVNINKSMLVLGKCIRSLATKQSAVPYRESLITRLFKDFFESPGKCAVAAVIVNITPGVEQFEDTAFSLSFAVDASEVYTTTAIDESLLDDAFDIPTPNYGAVKSDVLAQVQKYLDSVEHCYQEQVTQLMERTRCGNRLYAEMSDTVPREQYVALQKENNELREQLNAALKKIRELSSGNEI</sequence>
<feature type="binding site" evidence="6">
    <location>
        <begin position="136"/>
        <end position="143"/>
    </location>
    <ligand>
        <name>ATP</name>
        <dbReference type="ChEBI" id="CHEBI:30616"/>
    </ligand>
</feature>
<dbReference type="GO" id="GO:0007018">
    <property type="term" value="P:microtubule-based movement"/>
    <property type="evidence" value="ECO:0000318"/>
    <property type="project" value="GO_Central"/>
</dbReference>
<evidence type="ECO:0000313" key="10">
    <source>
        <dbReference type="EMBL" id="EAY13871.1"/>
    </source>
</evidence>
<dbReference type="InterPro" id="IPR036961">
    <property type="entry name" value="Kinesin_motor_dom_sf"/>
</dbReference>
<dbReference type="GO" id="GO:0016887">
    <property type="term" value="F:ATP hydrolysis activity"/>
    <property type="evidence" value="ECO:0000318"/>
    <property type="project" value="GO_Central"/>
</dbReference>
<evidence type="ECO:0000313" key="11">
    <source>
        <dbReference type="Proteomes" id="UP000001542"/>
    </source>
</evidence>
<dbReference type="GO" id="GO:0005737">
    <property type="term" value="C:cytoplasm"/>
    <property type="evidence" value="ECO:0000318"/>
    <property type="project" value="GO_Central"/>
</dbReference>
<dbReference type="OrthoDB" id="123929at2759"/>
<evidence type="ECO:0000256" key="7">
    <source>
        <dbReference type="SAM" id="Coils"/>
    </source>
</evidence>
<dbReference type="PANTHER" id="PTHR47969:SF15">
    <property type="entry name" value="CHROMOSOME-ASSOCIATED KINESIN KIF4A-RELATED"/>
    <property type="match status" value="1"/>
</dbReference>
<feature type="domain" description="Kinesin motor" evidence="9">
    <location>
        <begin position="57"/>
        <end position="383"/>
    </location>
</feature>
<name>A2E0J1_TRIV3</name>
<dbReference type="GO" id="GO:0008017">
    <property type="term" value="F:microtubule binding"/>
    <property type="evidence" value="ECO:0000318"/>
    <property type="project" value="GO_Central"/>
</dbReference>
<comment type="subcellular location">
    <subcellularLocation>
        <location evidence="1">Cytoplasm</location>
    </subcellularLocation>
</comment>
<keyword evidence="11" id="KW-1185">Reference proteome</keyword>
<evidence type="ECO:0000256" key="4">
    <source>
        <dbReference type="ARBA" id="ARBA00022840"/>
    </source>
</evidence>
<dbReference type="Gene3D" id="3.40.850.10">
    <property type="entry name" value="Kinesin motor domain"/>
    <property type="match status" value="1"/>
</dbReference>
<dbReference type="Pfam" id="PF00225">
    <property type="entry name" value="Kinesin"/>
    <property type="match status" value="1"/>
</dbReference>
<proteinExistence type="inferred from homology"/>
<feature type="compositionally biased region" description="Low complexity" evidence="8">
    <location>
        <begin position="7"/>
        <end position="19"/>
    </location>
</feature>
<dbReference type="PANTHER" id="PTHR47969">
    <property type="entry name" value="CHROMOSOME-ASSOCIATED KINESIN KIF4A-RELATED"/>
    <property type="match status" value="1"/>
</dbReference>
<dbReference type="EMBL" id="DS113279">
    <property type="protein sequence ID" value="EAY13871.1"/>
    <property type="molecule type" value="Genomic_DNA"/>
</dbReference>
<keyword evidence="3 6" id="KW-0547">Nucleotide-binding</keyword>
<dbReference type="STRING" id="5722.A2E0J1"/>
<dbReference type="GO" id="GO:0005634">
    <property type="term" value="C:nucleus"/>
    <property type="evidence" value="ECO:0000318"/>
    <property type="project" value="GO_Central"/>
</dbReference>
<dbReference type="GO" id="GO:0005524">
    <property type="term" value="F:ATP binding"/>
    <property type="evidence" value="ECO:0007669"/>
    <property type="project" value="UniProtKB-UniRule"/>
</dbReference>
<accession>A2E0J1</accession>
<evidence type="ECO:0000256" key="1">
    <source>
        <dbReference type="ARBA" id="ARBA00004496"/>
    </source>
</evidence>
<feature type="compositionally biased region" description="Polar residues" evidence="8">
    <location>
        <begin position="31"/>
        <end position="41"/>
    </location>
</feature>
<keyword evidence="6" id="KW-0505">Motor protein</keyword>
<organism evidence="10 11">
    <name type="scientific">Trichomonas vaginalis (strain ATCC PRA-98 / G3)</name>
    <dbReference type="NCBI Taxonomy" id="412133"/>
    <lineage>
        <taxon>Eukaryota</taxon>
        <taxon>Metamonada</taxon>
        <taxon>Parabasalia</taxon>
        <taxon>Trichomonadida</taxon>
        <taxon>Trichomonadidae</taxon>
        <taxon>Trichomonas</taxon>
    </lineage>
</organism>
<dbReference type="VEuPathDB" id="TrichDB:TVAG_044330"/>
<feature type="region of interest" description="Disordered" evidence="8">
    <location>
        <begin position="1"/>
        <end position="52"/>
    </location>
</feature>
<dbReference type="PRINTS" id="PR00380">
    <property type="entry name" value="KINESINHEAVY"/>
</dbReference>
<keyword evidence="2" id="KW-0963">Cytoplasm</keyword>
<dbReference type="GO" id="GO:0003777">
    <property type="term" value="F:microtubule motor activity"/>
    <property type="evidence" value="ECO:0000318"/>
    <property type="project" value="GO_Central"/>
</dbReference>
<dbReference type="VEuPathDB" id="TrichDB:TVAGG3_0549960"/>
<dbReference type="AlphaFoldDB" id="A2E0J1"/>
<evidence type="ECO:0000256" key="6">
    <source>
        <dbReference type="PROSITE-ProRule" id="PRU00283"/>
    </source>
</evidence>
<dbReference type="eggNOG" id="KOG0243">
    <property type="taxonomic scope" value="Eukaryota"/>
</dbReference>
<keyword evidence="5 7" id="KW-0175">Coiled coil</keyword>
<dbReference type="Proteomes" id="UP000001542">
    <property type="component" value="Unassembled WGS sequence"/>
</dbReference>
<dbReference type="InterPro" id="IPR027417">
    <property type="entry name" value="P-loop_NTPase"/>
</dbReference>
<evidence type="ECO:0000259" key="9">
    <source>
        <dbReference type="PROSITE" id="PS50067"/>
    </source>
</evidence>
<feature type="coiled-coil region" evidence="7">
    <location>
        <begin position="457"/>
        <end position="484"/>
    </location>
</feature>
<dbReference type="GO" id="GO:0005874">
    <property type="term" value="C:microtubule"/>
    <property type="evidence" value="ECO:0000318"/>
    <property type="project" value="GO_Central"/>
</dbReference>
<reference evidence="10" key="1">
    <citation type="submission" date="2006-10" db="EMBL/GenBank/DDBJ databases">
        <authorList>
            <person name="Amadeo P."/>
            <person name="Zhao Q."/>
            <person name="Wortman J."/>
            <person name="Fraser-Liggett C."/>
            <person name="Carlton J."/>
        </authorList>
    </citation>
    <scope>NUCLEOTIDE SEQUENCE</scope>
    <source>
        <strain evidence="10">G3</strain>
    </source>
</reference>
<dbReference type="GO" id="GO:0005871">
    <property type="term" value="C:kinesin complex"/>
    <property type="evidence" value="ECO:0000318"/>
    <property type="project" value="GO_Central"/>
</dbReference>
<comment type="similarity">
    <text evidence="6">Belongs to the TRAFAC class myosin-kinesin ATPase superfamily. Kinesin family.</text>
</comment>
<gene>
    <name evidence="10" type="ORF">TVAG_044330</name>
</gene>
<keyword evidence="4 6" id="KW-0067">ATP-binding</keyword>
<evidence type="ECO:0000256" key="2">
    <source>
        <dbReference type="ARBA" id="ARBA00022490"/>
    </source>
</evidence>
<dbReference type="RefSeq" id="XP_001326094.1">
    <property type="nucleotide sequence ID" value="XM_001326059.1"/>
</dbReference>
<evidence type="ECO:0000256" key="3">
    <source>
        <dbReference type="ARBA" id="ARBA00022741"/>
    </source>
</evidence>
<dbReference type="PROSITE" id="PS50067">
    <property type="entry name" value="KINESIN_MOTOR_2"/>
    <property type="match status" value="1"/>
</dbReference>
<dbReference type="OMA" id="ICEMSIA"/>
<dbReference type="InParanoid" id="A2E0J1"/>
<dbReference type="InterPro" id="IPR001752">
    <property type="entry name" value="Kinesin_motor_dom"/>
</dbReference>
<dbReference type="SMART" id="SM00129">
    <property type="entry name" value="KISc"/>
    <property type="match status" value="1"/>
</dbReference>